<dbReference type="AlphaFoldDB" id="A0A368ZU41"/>
<gene>
    <name evidence="1" type="ORF">DES35_1154</name>
</gene>
<keyword evidence="2" id="KW-1185">Reference proteome</keyword>
<accession>A0A368ZU41</accession>
<proteinExistence type="predicted"/>
<evidence type="ECO:0000313" key="2">
    <source>
        <dbReference type="Proteomes" id="UP000253517"/>
    </source>
</evidence>
<protein>
    <recommendedName>
        <fullName evidence="3">Addiction module component</fullName>
    </recommendedName>
</protein>
<comment type="caution">
    <text evidence="1">The sequence shown here is derived from an EMBL/GenBank/DDBJ whole genome shotgun (WGS) entry which is preliminary data.</text>
</comment>
<evidence type="ECO:0008006" key="3">
    <source>
        <dbReference type="Google" id="ProtNLM"/>
    </source>
</evidence>
<evidence type="ECO:0000313" key="1">
    <source>
        <dbReference type="EMBL" id="RCX00491.1"/>
    </source>
</evidence>
<dbReference type="EMBL" id="QPJS01000015">
    <property type="protein sequence ID" value="RCX00491.1"/>
    <property type="molecule type" value="Genomic_DNA"/>
</dbReference>
<organism evidence="1 2">
    <name type="scientific">Schleiferia thermophila</name>
    <dbReference type="NCBI Taxonomy" id="884107"/>
    <lineage>
        <taxon>Bacteria</taxon>
        <taxon>Pseudomonadati</taxon>
        <taxon>Bacteroidota</taxon>
        <taxon>Flavobacteriia</taxon>
        <taxon>Flavobacteriales</taxon>
        <taxon>Schleiferiaceae</taxon>
        <taxon>Schleiferia</taxon>
    </lineage>
</organism>
<name>A0A368ZU41_9FLAO</name>
<sequence>MKLQIIQDSKGKATGVYIPISEWKELKKQYKDLETLEYEEPTKEQILQELKEAVKELKLVEQGKLKARPAKELLDEL</sequence>
<dbReference type="RefSeq" id="WP_114366610.1">
    <property type="nucleotide sequence ID" value="NZ_BHZF01000010.1"/>
</dbReference>
<dbReference type="Proteomes" id="UP000253517">
    <property type="component" value="Unassembled WGS sequence"/>
</dbReference>
<reference evidence="1 2" key="1">
    <citation type="submission" date="2018-07" db="EMBL/GenBank/DDBJ databases">
        <title>Genomic Encyclopedia of Type Strains, Phase IV (KMG-IV): sequencing the most valuable type-strain genomes for metagenomic binning, comparative biology and taxonomic classification.</title>
        <authorList>
            <person name="Goeker M."/>
        </authorList>
    </citation>
    <scope>NUCLEOTIDE SEQUENCE [LARGE SCALE GENOMIC DNA]</scope>
    <source>
        <strain evidence="1 2">DSM 21410</strain>
    </source>
</reference>